<evidence type="ECO:0000259" key="3">
    <source>
        <dbReference type="Pfam" id="PF15508"/>
    </source>
</evidence>
<dbReference type="PANTHER" id="PTHR28583:SF1">
    <property type="entry name" value="ACID CERAMIDASE"/>
    <property type="match status" value="1"/>
</dbReference>
<organism evidence="4 5">
    <name type="scientific">Lomentospora prolificans</name>
    <dbReference type="NCBI Taxonomy" id="41688"/>
    <lineage>
        <taxon>Eukaryota</taxon>
        <taxon>Fungi</taxon>
        <taxon>Dikarya</taxon>
        <taxon>Ascomycota</taxon>
        <taxon>Pezizomycotina</taxon>
        <taxon>Sordariomycetes</taxon>
        <taxon>Hypocreomycetidae</taxon>
        <taxon>Microascales</taxon>
        <taxon>Microascaceae</taxon>
        <taxon>Lomentospora</taxon>
    </lineage>
</organism>
<dbReference type="OrthoDB" id="5273684at2759"/>
<dbReference type="EC" id="3.5.1.23" evidence="1"/>
<dbReference type="AlphaFoldDB" id="A0A2N3N1J2"/>
<name>A0A2N3N1J2_9PEZI</name>
<protein>
    <recommendedName>
        <fullName evidence="1">ceramidase</fullName>
        <ecNumber evidence="1">3.5.1.23</ecNumber>
    </recommendedName>
</protein>
<dbReference type="STRING" id="41688.A0A2N3N1J2"/>
<evidence type="ECO:0000256" key="1">
    <source>
        <dbReference type="ARBA" id="ARBA00011891"/>
    </source>
</evidence>
<accession>A0A2N3N1J2</accession>
<dbReference type="GO" id="GO:0017040">
    <property type="term" value="F:N-acylsphingosine amidohydrolase activity"/>
    <property type="evidence" value="ECO:0007669"/>
    <property type="project" value="UniProtKB-EC"/>
</dbReference>
<dbReference type="EMBL" id="NLAX01001034">
    <property type="protein sequence ID" value="PKS06295.1"/>
    <property type="molecule type" value="Genomic_DNA"/>
</dbReference>
<dbReference type="Gene3D" id="3.60.60.10">
    <property type="entry name" value="Penicillin V Acylase, Chain A"/>
    <property type="match status" value="1"/>
</dbReference>
<proteinExistence type="predicted"/>
<dbReference type="Pfam" id="PF15508">
    <property type="entry name" value="NAAA-beta"/>
    <property type="match status" value="1"/>
</dbReference>
<evidence type="ECO:0000313" key="5">
    <source>
        <dbReference type="Proteomes" id="UP000233524"/>
    </source>
</evidence>
<comment type="caution">
    <text evidence="4">The sequence shown here is derived from an EMBL/GenBank/DDBJ whole genome shotgun (WGS) entry which is preliminary data.</text>
</comment>
<gene>
    <name evidence="4" type="ORF">jhhlp_007043</name>
</gene>
<keyword evidence="5" id="KW-1185">Reference proteome</keyword>
<dbReference type="InParanoid" id="A0A2N3N1J2"/>
<reference evidence="4 5" key="1">
    <citation type="journal article" date="2017" name="G3 (Bethesda)">
        <title>First Draft Genome Sequence of the Pathogenic Fungus Lomentospora prolificans (Formerly Scedosporium prolificans).</title>
        <authorList>
            <person name="Luo R."/>
            <person name="Zimin A."/>
            <person name="Workman R."/>
            <person name="Fan Y."/>
            <person name="Pertea G."/>
            <person name="Grossman N."/>
            <person name="Wear M.P."/>
            <person name="Jia B."/>
            <person name="Miller H."/>
            <person name="Casadevall A."/>
            <person name="Timp W."/>
            <person name="Zhang S.X."/>
            <person name="Salzberg S.L."/>
        </authorList>
    </citation>
    <scope>NUCLEOTIDE SEQUENCE [LARGE SCALE GENOMIC DNA]</scope>
    <source>
        <strain evidence="4 5">JHH-5317</strain>
    </source>
</reference>
<feature type="region of interest" description="Disordered" evidence="2">
    <location>
        <begin position="302"/>
        <end position="338"/>
    </location>
</feature>
<evidence type="ECO:0000313" key="4">
    <source>
        <dbReference type="EMBL" id="PKS06295.1"/>
    </source>
</evidence>
<feature type="domain" description="Acid ceramidase N-terminal" evidence="3">
    <location>
        <begin position="27"/>
        <end position="74"/>
    </location>
</feature>
<dbReference type="VEuPathDB" id="FungiDB:jhhlp_007043"/>
<dbReference type="PANTHER" id="PTHR28583">
    <property type="entry name" value="ACID AMIDASE"/>
    <property type="match status" value="1"/>
</dbReference>
<dbReference type="Proteomes" id="UP000233524">
    <property type="component" value="Unassembled WGS sequence"/>
</dbReference>
<feature type="region of interest" description="Disordered" evidence="2">
    <location>
        <begin position="401"/>
        <end position="427"/>
    </location>
</feature>
<sequence>MTTRRKPVASGEELLIPPQPYPKETDPIPIYRIDLALAPSQRYVELARDLSRELRHTTPVFLELLEWFIPNQYIRSGTINIMKFLLRGVYDDVQTQEIKGIAEASGVELYLLVALNVLLDALLGCTSGAARVGGGVGDGVGEKGSRLLHFRTLDWAMDRLRELLVILEFVDSSSEEPQKIVARTVTYAGFVGVLTGVREGLSISLNFRPSNNSRGFGIRWHQLLVVLGYRPSIASILRDIIFRPRPAHQSAADVAAELASTRTSPAYLCLCDGEQASMIEKDLLSGAVRTDSGFVVQTNHDVSQHESALPKPTEPSATAEALSAMAKKDAPSNESWVEESAERRQCMIDFWRERTDVAIGAGTARERAYVLQTELEKKVRTRPISREWTHFRCVMDPQNGDFTLVERGPPPLPPDQQRELQRAAARR</sequence>
<dbReference type="InterPro" id="IPR029130">
    <property type="entry name" value="Acid_ceramidase_N"/>
</dbReference>
<evidence type="ECO:0000256" key="2">
    <source>
        <dbReference type="SAM" id="MobiDB-lite"/>
    </source>
</evidence>